<feature type="compositionally biased region" description="Low complexity" evidence="1">
    <location>
        <begin position="452"/>
        <end position="465"/>
    </location>
</feature>
<feature type="compositionally biased region" description="Polar residues" evidence="1">
    <location>
        <begin position="327"/>
        <end position="336"/>
    </location>
</feature>
<reference evidence="3 4" key="1">
    <citation type="journal article" date="2006" name="Nature">
        <title>Insights from the genome of the biotrophic fungal plant pathogen Ustilago maydis.</title>
        <authorList>
            <person name="Kamper J."/>
            <person name="Kahmann R."/>
            <person name="Bolker M."/>
            <person name="Ma L.J."/>
            <person name="Brefort T."/>
            <person name="Saville B.J."/>
            <person name="Banuett F."/>
            <person name="Kronstad J.W."/>
            <person name="Gold S.E."/>
            <person name="Muller O."/>
            <person name="Perlin M.H."/>
            <person name="Wosten H.A."/>
            <person name="de Vries R."/>
            <person name="Ruiz-Herrera J."/>
            <person name="Reynaga-Pena C.G."/>
            <person name="Snetselaar K."/>
            <person name="McCann M."/>
            <person name="Perez-Martin J."/>
            <person name="Feldbrugge M."/>
            <person name="Basse C.W."/>
            <person name="Steinberg G."/>
            <person name="Ibeas J.I."/>
            <person name="Holloman W."/>
            <person name="Guzman P."/>
            <person name="Farman M."/>
            <person name="Stajich J.E."/>
            <person name="Sentandreu R."/>
            <person name="Gonzalez-Prieto J.M."/>
            <person name="Kennell J.C."/>
            <person name="Molina L."/>
            <person name="Schirawski J."/>
            <person name="Mendoza-Mendoza A."/>
            <person name="Greilinger D."/>
            <person name="Munch K."/>
            <person name="Rossel N."/>
            <person name="Scherer M."/>
            <person name="Vranes M."/>
            <person name="Ladendorf O."/>
            <person name="Vincon V."/>
            <person name="Fuchs U."/>
            <person name="Sandrock B."/>
            <person name="Meng S."/>
            <person name="Ho E.C."/>
            <person name="Cahill M.J."/>
            <person name="Boyce K.J."/>
            <person name="Klose J."/>
            <person name="Klosterman S.J."/>
            <person name="Deelstra H.J."/>
            <person name="Ortiz-Castellanos L."/>
            <person name="Li W."/>
            <person name="Sanchez-Alonso P."/>
            <person name="Schreier P.H."/>
            <person name="Hauser-Hahn I."/>
            <person name="Vaupel M."/>
            <person name="Koopmann E."/>
            <person name="Friedrich G."/>
            <person name="Voss H."/>
            <person name="Schluter T."/>
            <person name="Margolis J."/>
            <person name="Platt D."/>
            <person name="Swimmer C."/>
            <person name="Gnirke A."/>
            <person name="Chen F."/>
            <person name="Vysotskaia V."/>
            <person name="Mannhaupt G."/>
            <person name="Guldener U."/>
            <person name="Munsterkotter M."/>
            <person name="Haase D."/>
            <person name="Oesterheld M."/>
            <person name="Mewes H.W."/>
            <person name="Mauceli E.W."/>
            <person name="DeCaprio D."/>
            <person name="Wade C.M."/>
            <person name="Butler J."/>
            <person name="Young S."/>
            <person name="Jaffe D.B."/>
            <person name="Calvo S."/>
            <person name="Nusbaum C."/>
            <person name="Galagan J."/>
            <person name="Birren B.W."/>
        </authorList>
    </citation>
    <scope>NUCLEOTIDE SEQUENCE [LARGE SCALE GENOMIC DNA]</scope>
    <source>
        <strain evidence="4">DSM 14603 / FGSC 9021 / UM521</strain>
    </source>
</reference>
<dbReference type="KEGG" id="uma:UMAG_02011"/>
<dbReference type="Proteomes" id="UP000000561">
    <property type="component" value="Chromosome 3"/>
</dbReference>
<evidence type="ECO:0000313" key="4">
    <source>
        <dbReference type="Proteomes" id="UP000000561"/>
    </source>
</evidence>
<evidence type="ECO:0000256" key="2">
    <source>
        <dbReference type="SAM" id="SignalP"/>
    </source>
</evidence>
<accession>A0A0D1E5A8</accession>
<feature type="compositionally biased region" description="Polar residues" evidence="1">
    <location>
        <begin position="236"/>
        <end position="247"/>
    </location>
</feature>
<sequence length="709" mass="78967">MRFLLAALLLILLSATCQAEFLREHGTHITFGHSPLQKRIVSEAAKTLLDTETPERLKRWAIFQDGNRFREAIRSGYIKLLRRVDKIREPYAFSKGVKKQWIYEPDLRKHYFVPRVLRVPAILQDSPIQHDEAFAAFIKGTNQDFGLQDVVVTHVPELSKFKEAETGKESSLSATKSESQEPLTEQNPPGESMRRRRRTRGYHRRQSFNQFRSATNDAASTEKSPAAEIESEGSLAHQQAGPTQNPEQPAAERVSNAERLSNTLVEMEERFNAMKKFKETQMHKSAMRYVGHPQYRAPVEQESDPAVTAGAPPGLKSIRIRPAVDSQDVTPETTPRQPVDLAGTDADASNPITPHNNWDGTFLYTRFKTPFSDTPRAPSPLPDPSPLVSTGGGMTPRTGDNTGATSPNPFRLPVDYDELLHSARLQRGQNSLHTSHSKPSLPLSSDADSKSDSGTTFGSSDGTASRESAHKLQETSRLNRVDYTVYDHASLDGRRQFASTLFDRLHPYSDEEPVSDALSPSVKRKVVAKEAASFVRSARRPFRSPTNRQFARQTPAKEATHSYSSQPQPVDVEMQDASMSVIQTKASQPDETLLTGATGSKRFKRPPALDKAFVRSQSFLFPTDTRVDPASPFLEGFKPSVKADADSSAELSPMLPQLSPNQLQRLHERLKDMPSTGSSDAVIQAFRSHRIPKSLHSDRFDVRSTFSTS</sequence>
<gene>
    <name evidence="3" type="ORF">UMAG_02011</name>
</gene>
<feature type="compositionally biased region" description="Polar residues" evidence="1">
    <location>
        <begin position="398"/>
        <end position="408"/>
    </location>
</feature>
<feature type="compositionally biased region" description="Polar residues" evidence="1">
    <location>
        <begin position="169"/>
        <end position="189"/>
    </location>
</feature>
<dbReference type="RefSeq" id="XP_011387921.1">
    <property type="nucleotide sequence ID" value="XM_011389619.1"/>
</dbReference>
<dbReference type="PHI-base" id="PHI:6346"/>
<dbReference type="STRING" id="237631.A0A0D1E5A8"/>
<feature type="compositionally biased region" description="Polar residues" evidence="1">
    <location>
        <begin position="427"/>
        <end position="438"/>
    </location>
</feature>
<evidence type="ECO:0000313" key="3">
    <source>
        <dbReference type="EMBL" id="KIS70866.1"/>
    </source>
</evidence>
<feature type="compositionally biased region" description="Basic and acidic residues" evidence="1">
    <location>
        <begin position="467"/>
        <end position="480"/>
    </location>
</feature>
<dbReference type="InParanoid" id="A0A0D1E5A8"/>
<organism evidence="3 4">
    <name type="scientific">Mycosarcoma maydis</name>
    <name type="common">Corn smut fungus</name>
    <name type="synonym">Ustilago maydis</name>
    <dbReference type="NCBI Taxonomy" id="5270"/>
    <lineage>
        <taxon>Eukaryota</taxon>
        <taxon>Fungi</taxon>
        <taxon>Dikarya</taxon>
        <taxon>Basidiomycota</taxon>
        <taxon>Ustilaginomycotina</taxon>
        <taxon>Ustilaginomycetes</taxon>
        <taxon>Ustilaginales</taxon>
        <taxon>Ustilaginaceae</taxon>
        <taxon>Mycosarcoma</taxon>
    </lineage>
</organism>
<feature type="region of interest" description="Disordered" evidence="1">
    <location>
        <begin position="369"/>
        <end position="482"/>
    </location>
</feature>
<dbReference type="OMA" id="THITFGH"/>
<dbReference type="eggNOG" id="ENOG502R25I">
    <property type="taxonomic scope" value="Eukaryota"/>
</dbReference>
<dbReference type="VEuPathDB" id="FungiDB:UMAG_02011"/>
<feature type="region of interest" description="Disordered" evidence="1">
    <location>
        <begin position="534"/>
        <end position="570"/>
    </location>
</feature>
<feature type="region of interest" description="Disordered" evidence="1">
    <location>
        <begin position="162"/>
        <end position="255"/>
    </location>
</feature>
<feature type="compositionally biased region" description="Polar residues" evidence="1">
    <location>
        <begin position="207"/>
        <end position="223"/>
    </location>
</feature>
<dbReference type="OrthoDB" id="2550042at2759"/>
<keyword evidence="4" id="KW-1185">Reference proteome</keyword>
<dbReference type="EMBL" id="CM003142">
    <property type="protein sequence ID" value="KIS70866.1"/>
    <property type="molecule type" value="Genomic_DNA"/>
</dbReference>
<feature type="signal peptide" evidence="2">
    <location>
        <begin position="1"/>
        <end position="19"/>
    </location>
</feature>
<feature type="region of interest" description="Disordered" evidence="1">
    <location>
        <begin position="326"/>
        <end position="354"/>
    </location>
</feature>
<dbReference type="AlphaFoldDB" id="A0A0D1E5A8"/>
<feature type="chain" id="PRO_5002229915" evidence="2">
    <location>
        <begin position="20"/>
        <end position="709"/>
    </location>
</feature>
<name>A0A0D1E5A8_MYCMD</name>
<proteinExistence type="predicted"/>
<evidence type="ECO:0000256" key="1">
    <source>
        <dbReference type="SAM" id="MobiDB-lite"/>
    </source>
</evidence>
<keyword evidence="2" id="KW-0732">Signal</keyword>
<protein>
    <submittedName>
        <fullName evidence="3">Uncharacterized protein</fullName>
    </submittedName>
</protein>
<dbReference type="GeneID" id="23562867"/>
<feature type="compositionally biased region" description="Basic residues" evidence="1">
    <location>
        <begin position="194"/>
        <end position="206"/>
    </location>
</feature>